<keyword evidence="3" id="KW-0418">Kinase</keyword>
<gene>
    <name evidence="3" type="ORF">HEB94_004293</name>
</gene>
<dbReference type="SUPFAM" id="SSF56112">
    <property type="entry name" value="Protein kinase-like (PK-like)"/>
    <property type="match status" value="1"/>
</dbReference>
<dbReference type="InterPro" id="IPR002575">
    <property type="entry name" value="Aminoglycoside_PTrfase"/>
</dbReference>
<dbReference type="AlphaFoldDB" id="A0A927MV42"/>
<dbReference type="RefSeq" id="WP_192751396.1">
    <property type="nucleotide sequence ID" value="NZ_BAABJL010000197.1"/>
</dbReference>
<dbReference type="PANTHER" id="PTHR21064:SF6">
    <property type="entry name" value="AMINOGLYCOSIDE PHOSPHOTRANSFERASE DOMAIN-CONTAINING PROTEIN"/>
    <property type="match status" value="1"/>
</dbReference>
<evidence type="ECO:0000313" key="3">
    <source>
        <dbReference type="EMBL" id="MBE1607445.1"/>
    </source>
</evidence>
<dbReference type="PANTHER" id="PTHR21064">
    <property type="entry name" value="AMINOGLYCOSIDE PHOSPHOTRANSFERASE DOMAIN-CONTAINING PROTEIN-RELATED"/>
    <property type="match status" value="1"/>
</dbReference>
<name>A0A927MV42_9ACTN</name>
<dbReference type="Pfam" id="PF01636">
    <property type="entry name" value="APH"/>
    <property type="match status" value="1"/>
</dbReference>
<keyword evidence="4" id="KW-1185">Reference proteome</keyword>
<reference evidence="3" key="1">
    <citation type="submission" date="2020-10" db="EMBL/GenBank/DDBJ databases">
        <title>Sequencing the genomes of 1000 actinobacteria strains.</title>
        <authorList>
            <person name="Klenk H.-P."/>
        </authorList>
    </citation>
    <scope>NUCLEOTIDE SEQUENCE</scope>
    <source>
        <strain evidence="3">DSM 45354</strain>
    </source>
</reference>
<feature type="domain" description="Aminoglycoside phosphotransferase" evidence="2">
    <location>
        <begin position="40"/>
        <end position="263"/>
    </location>
</feature>
<evidence type="ECO:0000256" key="1">
    <source>
        <dbReference type="ARBA" id="ARBA00038240"/>
    </source>
</evidence>
<dbReference type="InterPro" id="IPR050249">
    <property type="entry name" value="Pseudomonas-type_ThrB"/>
</dbReference>
<dbReference type="Gene3D" id="3.30.200.20">
    <property type="entry name" value="Phosphorylase Kinase, domain 1"/>
    <property type="match status" value="1"/>
</dbReference>
<keyword evidence="3" id="KW-0808">Transferase</keyword>
<sequence length="343" mass="37713">MNDVQGGDRGTRPVPTSELIDVLRVGYGLGVRKVADLGGVNLNVLVDAEDGRYVARAYLRYVTPDRLTAIQDVRRSLTAAGVPCPRHLPTRDGAGWTILGESLVEVERFVDHDGYMKTSERLRQGLPLLGRLHSVTRTLEVSAAGRASRYANHIQPEDALAATTRATTRIRGWAPTPAERGVADLADELAALVSAGERDLWPKLPRQLVHGDFWDNNVFFRGDQVVMVADFDFMGERARVDDLALTLYFADLAPPLLDIDARAGNLRALVDAYETGLDAPLTAAERAALPWALARQPLWEIGGWIGTLAEEEKAREYVAEMPTALGRALQIARRPDLWSAVFE</sequence>
<proteinExistence type="inferred from homology"/>
<dbReference type="EMBL" id="JADBEM010000001">
    <property type="protein sequence ID" value="MBE1607445.1"/>
    <property type="molecule type" value="Genomic_DNA"/>
</dbReference>
<dbReference type="Gene3D" id="3.90.1200.10">
    <property type="match status" value="1"/>
</dbReference>
<dbReference type="GO" id="GO:0004413">
    <property type="term" value="F:homoserine kinase activity"/>
    <property type="evidence" value="ECO:0007669"/>
    <property type="project" value="UniProtKB-EC"/>
</dbReference>
<protein>
    <submittedName>
        <fullName evidence="3">Homoserine kinase type II</fullName>
        <ecNumber evidence="3">2.7.1.39</ecNumber>
    </submittedName>
</protein>
<evidence type="ECO:0000313" key="4">
    <source>
        <dbReference type="Proteomes" id="UP000638648"/>
    </source>
</evidence>
<evidence type="ECO:0000259" key="2">
    <source>
        <dbReference type="Pfam" id="PF01636"/>
    </source>
</evidence>
<dbReference type="Proteomes" id="UP000638648">
    <property type="component" value="Unassembled WGS sequence"/>
</dbReference>
<dbReference type="EC" id="2.7.1.39" evidence="3"/>
<organism evidence="3 4">
    <name type="scientific">Actinopolymorpha pittospori</name>
    <dbReference type="NCBI Taxonomy" id="648752"/>
    <lineage>
        <taxon>Bacteria</taxon>
        <taxon>Bacillati</taxon>
        <taxon>Actinomycetota</taxon>
        <taxon>Actinomycetes</taxon>
        <taxon>Propionibacteriales</taxon>
        <taxon>Actinopolymorphaceae</taxon>
        <taxon>Actinopolymorpha</taxon>
    </lineage>
</organism>
<comment type="caution">
    <text evidence="3">The sequence shown here is derived from an EMBL/GenBank/DDBJ whole genome shotgun (WGS) entry which is preliminary data.</text>
</comment>
<accession>A0A927MV42</accession>
<dbReference type="InterPro" id="IPR011009">
    <property type="entry name" value="Kinase-like_dom_sf"/>
</dbReference>
<comment type="similarity">
    <text evidence="1">Belongs to the pseudomonas-type ThrB family.</text>
</comment>